<protein>
    <recommendedName>
        <fullName evidence="1">DUF6089 domain-containing protein</fullName>
    </recommendedName>
</protein>
<gene>
    <name evidence="2" type="ORF">GCM10007940_25790</name>
</gene>
<feature type="domain" description="DUF6089" evidence="1">
    <location>
        <begin position="5"/>
        <end position="195"/>
    </location>
</feature>
<organism evidence="2 3">
    <name type="scientific">Portibacter lacus</name>
    <dbReference type="NCBI Taxonomy" id="1099794"/>
    <lineage>
        <taxon>Bacteria</taxon>
        <taxon>Pseudomonadati</taxon>
        <taxon>Bacteroidota</taxon>
        <taxon>Saprospiria</taxon>
        <taxon>Saprospirales</taxon>
        <taxon>Haliscomenobacteraceae</taxon>
        <taxon>Portibacter</taxon>
    </lineage>
</organism>
<dbReference type="Gene3D" id="2.40.160.20">
    <property type="match status" value="1"/>
</dbReference>
<evidence type="ECO:0000313" key="2">
    <source>
        <dbReference type="EMBL" id="GLR17964.1"/>
    </source>
</evidence>
<proteinExistence type="predicted"/>
<reference evidence="2" key="1">
    <citation type="journal article" date="2014" name="Int. J. Syst. Evol. Microbiol.">
        <title>Complete genome sequence of Corynebacterium casei LMG S-19264T (=DSM 44701T), isolated from a smear-ripened cheese.</title>
        <authorList>
            <consortium name="US DOE Joint Genome Institute (JGI-PGF)"/>
            <person name="Walter F."/>
            <person name="Albersmeier A."/>
            <person name="Kalinowski J."/>
            <person name="Ruckert C."/>
        </authorList>
    </citation>
    <scope>NUCLEOTIDE SEQUENCE</scope>
    <source>
        <strain evidence="2">NBRC 108769</strain>
    </source>
</reference>
<dbReference type="InterPro" id="IPR011250">
    <property type="entry name" value="OMP/PagP_B-barrel"/>
</dbReference>
<sequence length="259" mass="29360">MSTLSNAQKGWELGPWIGISNYFGDLNTNFDFTEIGPAAGVIARYNWNNRINSKMGLNYTFLYGDDQDSPNSFENRRNLSFRTDLVDFTAQMEFNFFPYIHGSKEYFFTPYLLGGINILYFNPRAKLDDEWHALRPLGTEGQAVGEEYGIINGGVVLGGGFKWDLNRDWSFNIEIALKRLFTDYLDDVSGTYPNATSLRARRGDIAAELSDRSVGEKIGELGRQRGNSRDKDTYTMFGVGLVYYFGTIPCPEIGNKSLW</sequence>
<dbReference type="Proteomes" id="UP001156666">
    <property type="component" value="Unassembled WGS sequence"/>
</dbReference>
<dbReference type="InterPro" id="IPR045743">
    <property type="entry name" value="DUF6089"/>
</dbReference>
<dbReference type="SUPFAM" id="SSF56925">
    <property type="entry name" value="OMPA-like"/>
    <property type="match status" value="1"/>
</dbReference>
<dbReference type="AlphaFoldDB" id="A0AA37SQU4"/>
<name>A0AA37SQU4_9BACT</name>
<reference evidence="2" key="2">
    <citation type="submission" date="2023-01" db="EMBL/GenBank/DDBJ databases">
        <title>Draft genome sequence of Portibacter lacus strain NBRC 108769.</title>
        <authorList>
            <person name="Sun Q."/>
            <person name="Mori K."/>
        </authorList>
    </citation>
    <scope>NUCLEOTIDE SEQUENCE</scope>
    <source>
        <strain evidence="2">NBRC 108769</strain>
    </source>
</reference>
<dbReference type="EMBL" id="BSOH01000014">
    <property type="protein sequence ID" value="GLR17964.1"/>
    <property type="molecule type" value="Genomic_DNA"/>
</dbReference>
<comment type="caution">
    <text evidence="2">The sequence shown here is derived from an EMBL/GenBank/DDBJ whole genome shotgun (WGS) entry which is preliminary data.</text>
</comment>
<accession>A0AA37SQU4</accession>
<dbReference type="Pfam" id="PF19573">
    <property type="entry name" value="DUF6089"/>
    <property type="match status" value="1"/>
</dbReference>
<evidence type="ECO:0000259" key="1">
    <source>
        <dbReference type="Pfam" id="PF19573"/>
    </source>
</evidence>
<keyword evidence="3" id="KW-1185">Reference proteome</keyword>
<evidence type="ECO:0000313" key="3">
    <source>
        <dbReference type="Proteomes" id="UP001156666"/>
    </source>
</evidence>